<protein>
    <recommendedName>
        <fullName evidence="4 7">dTDP-4-dehydrorhamnose 3,5-epimerase</fullName>
        <ecNumber evidence="3 7">5.1.3.13</ecNumber>
    </recommendedName>
    <alternativeName>
        <fullName evidence="7">Thymidine diphospho-4-keto-rhamnose 3,5-epimerase</fullName>
    </alternativeName>
</protein>
<dbReference type="EMBL" id="VRZA01000001">
    <property type="protein sequence ID" value="TXS96814.1"/>
    <property type="molecule type" value="Genomic_DNA"/>
</dbReference>
<feature type="site" description="Participates in a stacking interaction with the thymidine ring of dTDP-4-oxo-6-deoxyglucose" evidence="6">
    <location>
        <position position="131"/>
    </location>
</feature>
<dbReference type="Gene3D" id="2.60.120.10">
    <property type="entry name" value="Jelly Rolls"/>
    <property type="match status" value="1"/>
</dbReference>
<comment type="caution">
    <text evidence="8">The sequence shown here is derived from an EMBL/GenBank/DDBJ whole genome shotgun (WGS) entry which is preliminary data.</text>
</comment>
<evidence type="ECO:0000256" key="5">
    <source>
        <dbReference type="PIRSR" id="PIRSR600888-1"/>
    </source>
</evidence>
<name>A0A5C9A9P7_9GAMM</name>
<evidence type="ECO:0000256" key="6">
    <source>
        <dbReference type="PIRSR" id="PIRSR600888-3"/>
    </source>
</evidence>
<keyword evidence="7 8" id="KW-0413">Isomerase</keyword>
<dbReference type="GO" id="GO:0005829">
    <property type="term" value="C:cytosol"/>
    <property type="evidence" value="ECO:0007669"/>
    <property type="project" value="TreeGrafter"/>
</dbReference>
<dbReference type="Pfam" id="PF00908">
    <property type="entry name" value="dTDP_sugar_isom"/>
    <property type="match status" value="1"/>
</dbReference>
<evidence type="ECO:0000313" key="8">
    <source>
        <dbReference type="EMBL" id="TXS96814.1"/>
    </source>
</evidence>
<evidence type="ECO:0000256" key="3">
    <source>
        <dbReference type="ARBA" id="ARBA00012098"/>
    </source>
</evidence>
<dbReference type="PANTHER" id="PTHR21047">
    <property type="entry name" value="DTDP-6-DEOXY-D-GLUCOSE-3,5 EPIMERASE"/>
    <property type="match status" value="1"/>
</dbReference>
<dbReference type="InterPro" id="IPR011051">
    <property type="entry name" value="RmlC_Cupin_sf"/>
</dbReference>
<dbReference type="GO" id="GO:0000271">
    <property type="term" value="P:polysaccharide biosynthetic process"/>
    <property type="evidence" value="ECO:0007669"/>
    <property type="project" value="TreeGrafter"/>
</dbReference>
<organism evidence="8 9">
    <name type="scientific">Parahaliea maris</name>
    <dbReference type="NCBI Taxonomy" id="2716870"/>
    <lineage>
        <taxon>Bacteria</taxon>
        <taxon>Pseudomonadati</taxon>
        <taxon>Pseudomonadota</taxon>
        <taxon>Gammaproteobacteria</taxon>
        <taxon>Cellvibrionales</taxon>
        <taxon>Halieaceae</taxon>
        <taxon>Parahaliea</taxon>
    </lineage>
</organism>
<dbReference type="EC" id="5.1.3.13" evidence="3 7"/>
<comment type="similarity">
    <text evidence="7">Belongs to the dTDP-4-dehydrorhamnose 3,5-epimerase family.</text>
</comment>
<dbReference type="InterPro" id="IPR014710">
    <property type="entry name" value="RmlC-like_jellyroll"/>
</dbReference>
<feature type="active site" description="Proton donor" evidence="5">
    <location>
        <position position="125"/>
    </location>
</feature>
<comment type="subunit">
    <text evidence="7">Homodimer.</text>
</comment>
<feature type="active site" description="Proton acceptor" evidence="5">
    <location>
        <position position="55"/>
    </location>
</feature>
<comment type="function">
    <text evidence="2 7">Catalyzes the epimerization of the C3' and C5'positions of dTDP-6-deoxy-D-xylo-4-hexulose, forming dTDP-6-deoxy-L-lyxo-4-hexulose.</text>
</comment>
<dbReference type="Proteomes" id="UP000321039">
    <property type="component" value="Unassembled WGS sequence"/>
</dbReference>
<evidence type="ECO:0000256" key="7">
    <source>
        <dbReference type="RuleBase" id="RU364069"/>
    </source>
</evidence>
<dbReference type="SUPFAM" id="SSF51182">
    <property type="entry name" value="RmlC-like cupins"/>
    <property type="match status" value="1"/>
</dbReference>
<dbReference type="NCBIfam" id="TIGR01221">
    <property type="entry name" value="rmlC"/>
    <property type="match status" value="1"/>
</dbReference>
<evidence type="ECO:0000256" key="4">
    <source>
        <dbReference type="ARBA" id="ARBA00019595"/>
    </source>
</evidence>
<reference evidence="8 9" key="1">
    <citation type="submission" date="2019-08" db="EMBL/GenBank/DDBJ databases">
        <title>Parahaliea maris sp. nov., isolated from the surface seawater.</title>
        <authorList>
            <person name="Liu Y."/>
        </authorList>
    </citation>
    <scope>NUCLEOTIDE SEQUENCE [LARGE SCALE GENOMIC DNA]</scope>
    <source>
        <strain evidence="8 9">HSLHS9</strain>
    </source>
</reference>
<keyword evidence="9" id="KW-1185">Reference proteome</keyword>
<gene>
    <name evidence="8" type="primary">rfbC</name>
    <name evidence="8" type="ORF">FV139_04255</name>
</gene>
<dbReference type="GO" id="GO:0008830">
    <property type="term" value="F:dTDP-4-dehydrorhamnose 3,5-epimerase activity"/>
    <property type="evidence" value="ECO:0007669"/>
    <property type="project" value="UniProtKB-UniRule"/>
</dbReference>
<proteinExistence type="inferred from homology"/>
<evidence type="ECO:0000313" key="9">
    <source>
        <dbReference type="Proteomes" id="UP000321039"/>
    </source>
</evidence>
<sequence length="174" mass="19699">MPGLSILQGKANSDNRGEFSRLFCAKEMLTILGTNSFAQVNRSLSHESGVIRGLHFQRPPHAEIKLVRCIRGRVWDVAVDLREDSPTFLKWYAEELSGHNHKVMVIPEGFAHGFQVLDKESELIYFHSKPYQPFAEGGLRYDDPALTINWPLPARNVSNRDLSFPFISEGFTGL</sequence>
<dbReference type="PANTHER" id="PTHR21047:SF2">
    <property type="entry name" value="THYMIDINE DIPHOSPHO-4-KETO-RHAMNOSE 3,5-EPIMERASE"/>
    <property type="match status" value="1"/>
</dbReference>
<comment type="pathway">
    <text evidence="7">Carbohydrate biosynthesis; dTDP-L-rhamnose biosynthesis.</text>
</comment>
<dbReference type="GO" id="GO:0019305">
    <property type="term" value="P:dTDP-rhamnose biosynthetic process"/>
    <property type="evidence" value="ECO:0007669"/>
    <property type="project" value="UniProtKB-UniRule"/>
</dbReference>
<dbReference type="AlphaFoldDB" id="A0A5C9A9P7"/>
<evidence type="ECO:0000256" key="1">
    <source>
        <dbReference type="ARBA" id="ARBA00001298"/>
    </source>
</evidence>
<evidence type="ECO:0000256" key="2">
    <source>
        <dbReference type="ARBA" id="ARBA00001997"/>
    </source>
</evidence>
<dbReference type="CDD" id="cd00438">
    <property type="entry name" value="cupin_RmlC"/>
    <property type="match status" value="1"/>
</dbReference>
<accession>A0A5C9A9P7</accession>
<dbReference type="UniPathway" id="UPA00124"/>
<dbReference type="InterPro" id="IPR000888">
    <property type="entry name" value="RmlC-like"/>
</dbReference>
<comment type="catalytic activity">
    <reaction evidence="1 7">
        <text>dTDP-4-dehydro-6-deoxy-alpha-D-glucose = dTDP-4-dehydro-beta-L-rhamnose</text>
        <dbReference type="Rhea" id="RHEA:16969"/>
        <dbReference type="ChEBI" id="CHEBI:57649"/>
        <dbReference type="ChEBI" id="CHEBI:62830"/>
        <dbReference type="EC" id="5.1.3.13"/>
    </reaction>
</comment>